<dbReference type="InterPro" id="IPR019920">
    <property type="entry name" value="F420-binding_dom_put"/>
</dbReference>
<dbReference type="PANTHER" id="PTHR35176:SF2">
    <property type="entry name" value="F420H(2)-DEPENDENT REDUCTASE RV1155"/>
    <property type="match status" value="1"/>
</dbReference>
<dbReference type="InterPro" id="IPR011576">
    <property type="entry name" value="Pyridox_Oxase_N"/>
</dbReference>
<proteinExistence type="predicted"/>
<evidence type="ECO:0000256" key="1">
    <source>
        <dbReference type="ARBA" id="ARBA00023002"/>
    </source>
</evidence>
<dbReference type="RefSeq" id="WP_187752544.1">
    <property type="nucleotide sequence ID" value="NZ_CP060828.1"/>
</dbReference>
<dbReference type="GO" id="GO:0070967">
    <property type="term" value="F:coenzyme F420 binding"/>
    <property type="evidence" value="ECO:0007669"/>
    <property type="project" value="TreeGrafter"/>
</dbReference>
<protein>
    <submittedName>
        <fullName evidence="3">PPOX class F420-dependent oxidoreductase</fullName>
    </submittedName>
</protein>
<keyword evidence="1" id="KW-0560">Oxidoreductase</keyword>
<dbReference type="GO" id="GO:0005829">
    <property type="term" value="C:cytosol"/>
    <property type="evidence" value="ECO:0007669"/>
    <property type="project" value="TreeGrafter"/>
</dbReference>
<dbReference type="PANTHER" id="PTHR35176">
    <property type="entry name" value="HEME OXYGENASE HI_0854-RELATED"/>
    <property type="match status" value="1"/>
</dbReference>
<dbReference type="SUPFAM" id="SSF50475">
    <property type="entry name" value="FMN-binding split barrel"/>
    <property type="match status" value="1"/>
</dbReference>
<dbReference type="KEGG" id="sroi:IAG44_06790"/>
<dbReference type="Pfam" id="PF01243">
    <property type="entry name" value="PNPOx_N"/>
    <property type="match status" value="1"/>
</dbReference>
<dbReference type="AlphaFoldDB" id="A0A7H0IS57"/>
<evidence type="ECO:0000313" key="4">
    <source>
        <dbReference type="Proteomes" id="UP000516052"/>
    </source>
</evidence>
<dbReference type="Proteomes" id="UP000516052">
    <property type="component" value="Chromosome"/>
</dbReference>
<dbReference type="EMBL" id="CP060828">
    <property type="protein sequence ID" value="QNP75623.1"/>
    <property type="molecule type" value="Genomic_DNA"/>
</dbReference>
<dbReference type="Gene3D" id="2.30.110.10">
    <property type="entry name" value="Electron Transport, Fmn-binding Protein, Chain A"/>
    <property type="match status" value="1"/>
</dbReference>
<sequence length="148" mass="16836">MTQDTTDDALLALLSGTPGGVLVTLKRDGRPQLSNVTHHYYPDERTLRISVTADRAKTRNLLRDPRVSYHVTSADRWAYTVVEGTADLTPPARKPDDDTVEELIRLYRDVQGEHPDWDDYRAAMVRDRRLVLRIPVERAYGIPARPAD</sequence>
<dbReference type="GO" id="GO:0016627">
    <property type="term" value="F:oxidoreductase activity, acting on the CH-CH group of donors"/>
    <property type="evidence" value="ECO:0007669"/>
    <property type="project" value="TreeGrafter"/>
</dbReference>
<dbReference type="InterPro" id="IPR052019">
    <property type="entry name" value="F420H2_bilvrd_red/Heme_oxyg"/>
</dbReference>
<evidence type="ECO:0000313" key="3">
    <source>
        <dbReference type="EMBL" id="QNP75623.1"/>
    </source>
</evidence>
<dbReference type="NCBIfam" id="TIGR03618">
    <property type="entry name" value="Rv1155_F420"/>
    <property type="match status" value="1"/>
</dbReference>
<accession>A0A7H0IS57</accession>
<name>A0A7H0IS57_9ACTN</name>
<keyword evidence="4" id="KW-1185">Reference proteome</keyword>
<dbReference type="InterPro" id="IPR012349">
    <property type="entry name" value="Split_barrel_FMN-bd"/>
</dbReference>
<evidence type="ECO:0000259" key="2">
    <source>
        <dbReference type="Pfam" id="PF01243"/>
    </source>
</evidence>
<organism evidence="3 4">
    <name type="scientific">Streptomyces roseirectus</name>
    <dbReference type="NCBI Taxonomy" id="2768066"/>
    <lineage>
        <taxon>Bacteria</taxon>
        <taxon>Bacillati</taxon>
        <taxon>Actinomycetota</taxon>
        <taxon>Actinomycetes</taxon>
        <taxon>Kitasatosporales</taxon>
        <taxon>Streptomycetaceae</taxon>
        <taxon>Streptomyces</taxon>
    </lineage>
</organism>
<feature type="domain" description="Pyridoxamine 5'-phosphate oxidase N-terminal" evidence="2">
    <location>
        <begin position="7"/>
        <end position="139"/>
    </location>
</feature>
<reference evidence="3 4" key="1">
    <citation type="submission" date="2020-08" db="EMBL/GenBank/DDBJ databases">
        <title>A novel species.</title>
        <authorList>
            <person name="Gao J."/>
        </authorList>
    </citation>
    <scope>NUCLEOTIDE SEQUENCE [LARGE SCALE GENOMIC DNA]</scope>
    <source>
        <strain evidence="3 4">CRXT-G-22</strain>
    </source>
</reference>
<gene>
    <name evidence="3" type="ORF">IAG44_06790</name>
</gene>